<sequence length="205" mass="21749">MPPQTSKNNANAPPQMVNCLACSTVHHEGYCRLKLAGVEKCPLCGIAHYGHARVCPHIGSETQVRQMLEALRNSNEEAYLVKAATKYLRGVKGHLVQSEKLAREKLEKEQRGEVPSSRNPTTSFPPRPISHTAGTQRPPYSSTQPSSFSTASARNGGTASKLGSTAETSIDISSSGSGPANRSIPSGGFNTNNANNPAVSAQQVP</sequence>
<feature type="compositionally biased region" description="Low complexity" evidence="1">
    <location>
        <begin position="138"/>
        <end position="153"/>
    </location>
</feature>
<dbReference type="Pfam" id="PF18585">
    <property type="entry name" value="zf-CCCH_6"/>
    <property type="match status" value="1"/>
</dbReference>
<organism evidence="3 4">
    <name type="scientific">Aulographum hederae CBS 113979</name>
    <dbReference type="NCBI Taxonomy" id="1176131"/>
    <lineage>
        <taxon>Eukaryota</taxon>
        <taxon>Fungi</taxon>
        <taxon>Dikarya</taxon>
        <taxon>Ascomycota</taxon>
        <taxon>Pezizomycotina</taxon>
        <taxon>Dothideomycetes</taxon>
        <taxon>Pleosporomycetidae</taxon>
        <taxon>Aulographales</taxon>
        <taxon>Aulographaceae</taxon>
    </lineage>
</organism>
<accession>A0A6G1H986</accession>
<proteinExistence type="predicted"/>
<gene>
    <name evidence="3" type="ORF">K402DRAFT_390767</name>
</gene>
<reference evidence="3" key="1">
    <citation type="journal article" date="2020" name="Stud. Mycol.">
        <title>101 Dothideomycetes genomes: a test case for predicting lifestyles and emergence of pathogens.</title>
        <authorList>
            <person name="Haridas S."/>
            <person name="Albert R."/>
            <person name="Binder M."/>
            <person name="Bloem J."/>
            <person name="Labutti K."/>
            <person name="Salamov A."/>
            <person name="Andreopoulos B."/>
            <person name="Baker S."/>
            <person name="Barry K."/>
            <person name="Bills G."/>
            <person name="Bluhm B."/>
            <person name="Cannon C."/>
            <person name="Castanera R."/>
            <person name="Culley D."/>
            <person name="Daum C."/>
            <person name="Ezra D."/>
            <person name="Gonzalez J."/>
            <person name="Henrissat B."/>
            <person name="Kuo A."/>
            <person name="Liang C."/>
            <person name="Lipzen A."/>
            <person name="Lutzoni F."/>
            <person name="Magnuson J."/>
            <person name="Mondo S."/>
            <person name="Nolan M."/>
            <person name="Ohm R."/>
            <person name="Pangilinan J."/>
            <person name="Park H.-J."/>
            <person name="Ramirez L."/>
            <person name="Alfaro M."/>
            <person name="Sun H."/>
            <person name="Tritt A."/>
            <person name="Yoshinaga Y."/>
            <person name="Zwiers L.-H."/>
            <person name="Turgeon B."/>
            <person name="Goodwin S."/>
            <person name="Spatafora J."/>
            <person name="Crous P."/>
            <person name="Grigoriev I."/>
        </authorList>
    </citation>
    <scope>NUCLEOTIDE SEQUENCE</scope>
    <source>
        <strain evidence="3">CBS 113979</strain>
    </source>
</reference>
<dbReference type="InterPro" id="IPR040934">
    <property type="entry name" value="Znf-CCCH_6"/>
</dbReference>
<protein>
    <recommendedName>
        <fullName evidence="2">Mit1 C-terminal Zn finger 2 domain-containing protein</fullName>
    </recommendedName>
</protein>
<dbReference type="Proteomes" id="UP000800041">
    <property type="component" value="Unassembled WGS sequence"/>
</dbReference>
<feature type="region of interest" description="Disordered" evidence="1">
    <location>
        <begin position="101"/>
        <end position="205"/>
    </location>
</feature>
<keyword evidence="4" id="KW-1185">Reference proteome</keyword>
<feature type="compositionally biased region" description="Basic and acidic residues" evidence="1">
    <location>
        <begin position="101"/>
        <end position="112"/>
    </location>
</feature>
<dbReference type="EMBL" id="ML977144">
    <property type="protein sequence ID" value="KAF1989793.1"/>
    <property type="molecule type" value="Genomic_DNA"/>
</dbReference>
<name>A0A6G1H986_9PEZI</name>
<feature type="domain" description="Mit1 C-terminal Zn finger 2" evidence="2">
    <location>
        <begin position="39"/>
        <end position="91"/>
    </location>
</feature>
<evidence type="ECO:0000256" key="1">
    <source>
        <dbReference type="SAM" id="MobiDB-lite"/>
    </source>
</evidence>
<evidence type="ECO:0000313" key="3">
    <source>
        <dbReference type="EMBL" id="KAF1989793.1"/>
    </source>
</evidence>
<dbReference type="OrthoDB" id="5857104at2759"/>
<evidence type="ECO:0000259" key="2">
    <source>
        <dbReference type="Pfam" id="PF18585"/>
    </source>
</evidence>
<dbReference type="AlphaFoldDB" id="A0A6G1H986"/>
<feature type="compositionally biased region" description="Polar residues" evidence="1">
    <location>
        <begin position="155"/>
        <end position="205"/>
    </location>
</feature>
<evidence type="ECO:0000313" key="4">
    <source>
        <dbReference type="Proteomes" id="UP000800041"/>
    </source>
</evidence>